<proteinExistence type="predicted"/>
<gene>
    <name evidence="1" type="ORF">METZ01_LOCUS447099</name>
</gene>
<evidence type="ECO:0000313" key="1">
    <source>
        <dbReference type="EMBL" id="SVD94245.1"/>
    </source>
</evidence>
<organism evidence="1">
    <name type="scientific">marine metagenome</name>
    <dbReference type="NCBI Taxonomy" id="408172"/>
    <lineage>
        <taxon>unclassified sequences</taxon>
        <taxon>metagenomes</taxon>
        <taxon>ecological metagenomes</taxon>
    </lineage>
</organism>
<sequence length="95" mass="10845">MKTPFFLPLFLMVLSHNWLCGETDDHTRRATLTVIPDETGVRNLRIETEQAKERVFESTVFAIGRIEEIPANRSVLSTRIAGRVIDLNAYEGDRV</sequence>
<protein>
    <recommendedName>
        <fullName evidence="2">RND efflux pump membrane fusion protein barrel-sandwich domain-containing protein</fullName>
    </recommendedName>
</protein>
<dbReference type="AlphaFoldDB" id="A0A382ZGN2"/>
<name>A0A382ZGN2_9ZZZZ</name>
<accession>A0A382ZGN2</accession>
<dbReference type="EMBL" id="UINC01183465">
    <property type="protein sequence ID" value="SVD94245.1"/>
    <property type="molecule type" value="Genomic_DNA"/>
</dbReference>
<feature type="non-terminal residue" evidence="1">
    <location>
        <position position="95"/>
    </location>
</feature>
<evidence type="ECO:0008006" key="2">
    <source>
        <dbReference type="Google" id="ProtNLM"/>
    </source>
</evidence>
<reference evidence="1" key="1">
    <citation type="submission" date="2018-05" db="EMBL/GenBank/DDBJ databases">
        <authorList>
            <person name="Lanie J.A."/>
            <person name="Ng W.-L."/>
            <person name="Kazmierczak K.M."/>
            <person name="Andrzejewski T.M."/>
            <person name="Davidsen T.M."/>
            <person name="Wayne K.J."/>
            <person name="Tettelin H."/>
            <person name="Glass J.I."/>
            <person name="Rusch D."/>
            <person name="Podicherti R."/>
            <person name="Tsui H.-C.T."/>
            <person name="Winkler M.E."/>
        </authorList>
    </citation>
    <scope>NUCLEOTIDE SEQUENCE</scope>
</reference>